<dbReference type="GeneID" id="29998874"/>
<dbReference type="Gene3D" id="3.40.1410.10">
    <property type="entry name" value="Chorismate lyase-like"/>
    <property type="match status" value="1"/>
</dbReference>
<proteinExistence type="predicted"/>
<dbReference type="Pfam" id="PF01947">
    <property type="entry name" value="Rv2949c-like"/>
    <property type="match status" value="1"/>
</dbReference>
<dbReference type="EMBL" id="LT622865">
    <property type="protein sequence ID" value="SCW21705.1"/>
    <property type="molecule type" value="Genomic_DNA"/>
</dbReference>
<gene>
    <name evidence="1" type="primary">ycf21</name>
    <name evidence="1" type="ORF">JFC0074_60</name>
</gene>
<keyword evidence="1" id="KW-0934">Plastid</keyword>
<dbReference type="InterPro" id="IPR028978">
    <property type="entry name" value="Chorismate_lyase_/UTRA_dom_sf"/>
</dbReference>
<dbReference type="InterPro" id="IPR002800">
    <property type="entry name" value="Rv2949c-like"/>
</dbReference>
<name>A0A1G4NSV9_9FLOR</name>
<organism evidence="1">
    <name type="scientific">Galaxaura rugosa</name>
    <dbReference type="NCBI Taxonomy" id="268570"/>
    <lineage>
        <taxon>Eukaryota</taxon>
        <taxon>Rhodophyta</taxon>
        <taxon>Florideophyceae</taxon>
        <taxon>Nemaliophycidae</taxon>
        <taxon>Nemaliales</taxon>
        <taxon>Galaxauraceae</taxon>
        <taxon>Galaxaura</taxon>
    </lineage>
</organism>
<sequence length="193" mass="22987">MTRKKIQFIKNWEYNLKKDLKNFNYLPSFIPIEWQILLTNDGSFTRNASIINNSITTIQLCKQNSIYTSRKKIKNFISYHKYQTVNRITERYVWLTQEKEKIGFAYFQYLSNRYKMSYLFHNNQPVGSSLIASETNIHRDLENVYLGYCQELESSFECIGPLWGRSYNIHVETDTLLIIHEIFSSKLPKILIT</sequence>
<accession>A0A1G4NSV9</accession>
<dbReference type="RefSeq" id="YP_009313451.1">
    <property type="nucleotide sequence ID" value="NC_031657.1"/>
</dbReference>
<evidence type="ECO:0000313" key="1">
    <source>
        <dbReference type="EMBL" id="SCW21705.1"/>
    </source>
</evidence>
<reference evidence="1" key="1">
    <citation type="submission" date="2016-10" db="EMBL/GenBank/DDBJ databases">
        <title>Chloroplast genomes as a tool to resolve red algal phylogenies: a case study in the Nemaliales.</title>
        <authorList>
            <person name="Costa J.F."/>
            <person name="Lin S.M."/>
            <person name="Macaya E.C."/>
            <person name="Fernandez-Garcia C."/>
            <person name="Verbruggen H."/>
        </authorList>
    </citation>
    <scope>NUCLEOTIDE SEQUENCE</scope>
    <source>
        <strain evidence="1">JFC0074</strain>
    </source>
</reference>
<protein>
    <submittedName>
        <fullName evidence="1">Uncharacterized protein</fullName>
    </submittedName>
</protein>
<geneLocation type="chloroplast" evidence="1"/>
<reference evidence="1" key="2">
    <citation type="submission" date="2016-10" db="EMBL/GenBank/DDBJ databases">
        <authorList>
            <person name="de Groot N.N."/>
        </authorList>
    </citation>
    <scope>NUCLEOTIDE SEQUENCE</scope>
    <source>
        <strain evidence="1">JFC0074</strain>
    </source>
</reference>
<dbReference type="SUPFAM" id="SSF64288">
    <property type="entry name" value="Chorismate lyase-like"/>
    <property type="match status" value="1"/>
</dbReference>
<dbReference type="AlphaFoldDB" id="A0A1G4NSV9"/>
<keyword evidence="1" id="KW-0150">Chloroplast</keyword>